<dbReference type="SUPFAM" id="SSF49265">
    <property type="entry name" value="Fibronectin type III"/>
    <property type="match status" value="1"/>
</dbReference>
<dbReference type="KEGG" id="hcv:FTV88_1030"/>
<proteinExistence type="predicted"/>
<dbReference type="AlphaFoldDB" id="A0A5Q2N1L2"/>
<keyword evidence="1" id="KW-0677">Repeat</keyword>
<dbReference type="InterPro" id="IPR051465">
    <property type="entry name" value="Cell_Envelope_Struct_Comp"/>
</dbReference>
<feature type="domain" description="SLH" evidence="3">
    <location>
        <begin position="701"/>
        <end position="760"/>
    </location>
</feature>
<dbReference type="InterPro" id="IPR036116">
    <property type="entry name" value="FN3_sf"/>
</dbReference>
<feature type="region of interest" description="Disordered" evidence="2">
    <location>
        <begin position="159"/>
        <end position="184"/>
    </location>
</feature>
<evidence type="ECO:0000259" key="3">
    <source>
        <dbReference type="PROSITE" id="PS51272"/>
    </source>
</evidence>
<feature type="compositionally biased region" description="Pro residues" evidence="2">
    <location>
        <begin position="162"/>
        <end position="181"/>
    </location>
</feature>
<reference evidence="5" key="1">
    <citation type="submission" date="2019-11" db="EMBL/GenBank/DDBJ databases">
        <title>Genome sequence of Heliorestis convoluta strain HH, an alkaliphilic and minimalistic phototrophic bacterium from a soda lake in Egypt.</title>
        <authorList>
            <person name="Dewey E.D."/>
            <person name="Stokes L.M."/>
            <person name="Burchell B.M."/>
            <person name="Shaffer K.N."/>
            <person name="Huntington A.M."/>
            <person name="Baker J.M."/>
            <person name="Nadendla S."/>
            <person name="Giglio M.G."/>
            <person name="Touchman J.W."/>
            <person name="Blankenship R.E."/>
            <person name="Madigan M.T."/>
            <person name="Sattley W.M."/>
        </authorList>
    </citation>
    <scope>NUCLEOTIDE SEQUENCE [LARGE SCALE GENOMIC DNA]</scope>
    <source>
        <strain evidence="5">HH</strain>
    </source>
</reference>
<keyword evidence="5" id="KW-1185">Reference proteome</keyword>
<organism evidence="4 5">
    <name type="scientific">Heliorestis convoluta</name>
    <dbReference type="NCBI Taxonomy" id="356322"/>
    <lineage>
        <taxon>Bacteria</taxon>
        <taxon>Bacillati</taxon>
        <taxon>Bacillota</taxon>
        <taxon>Clostridia</taxon>
        <taxon>Eubacteriales</taxon>
        <taxon>Heliobacteriaceae</taxon>
        <taxon>Heliorestis</taxon>
    </lineage>
</organism>
<evidence type="ECO:0000256" key="1">
    <source>
        <dbReference type="ARBA" id="ARBA00022737"/>
    </source>
</evidence>
<evidence type="ECO:0000256" key="2">
    <source>
        <dbReference type="SAM" id="MobiDB-lite"/>
    </source>
</evidence>
<dbReference type="Proteomes" id="UP000366051">
    <property type="component" value="Chromosome"/>
</dbReference>
<dbReference type="RefSeq" id="WP_153724617.1">
    <property type="nucleotide sequence ID" value="NZ_CP045875.1"/>
</dbReference>
<dbReference type="EMBL" id="CP045875">
    <property type="protein sequence ID" value="QGG47182.1"/>
    <property type="molecule type" value="Genomic_DNA"/>
</dbReference>
<sequence>MNQKWEKKGKIITTLCIALLLTLALAFTIPGALVDAEANPSSTQNNDLRLYVVVSNLNFATIDLSVIDLVLFDGVRPFLVIDTTERNRINASPSDLVLAWDPAKGLPNDPASYLQYYTRLNDLIRNFANIFNTTTMPDIRIVLCNGSECKTFYVSENLEVQPPAPDPSTPDPDPNPPPTTPSIPIAIDITNITIVGTNQVKIEWNYSGPNEIKGFRITNSRNNSTGVPLHSNILPRTAPRHHTLTLPDGTYDLAVEVIDNNDQPIGATPVKTFLVDPLAPPTNLRGYATDYNEILWEWTNNSFSHNGFNLYDEAGHLLARIEPDRTFYRETGLEEGRLYQRYLRAYRNRDGLNPYREGARSITASARTDSRVGSGSSTERVRIADAIDDALDEYFESRDVLIILRSDIDRRSNFVINTSMNRIIAFPHNALSDYGTGHVRIYTDEVELRIPARWLRRGTSSGGVAVAIREAQGVAGAPVGRVRVSPVLEFDIVRYVLSSRSGSTINSFSSSEPVLMTFSFRSSQLSNPTSLKIFRQNGNTWEEVPSTVDLASGTITAEVTRFSRFALFEVPSGMWNNYGGMGQPHGSTPISPYPIYPQYNSPLQPTYFPAGYPPNYFAPSSSPVGYAPHFGYQNPYEAAAPFLDIIGHWARPQIEEMARRGIIRGTAYRTFEPDRIITRAEFITLLVNATGSVYSLPGTAPFSDVRSDDWYAGSVRIALQRGIITERSGSFHPNSPILRQDMAAWTGRTLQGRTTYSTGMSPESLRDWNQVSLHIRSDVARVLQAGIMQGRPGNVFDPHGNTTRAEAATIIFNFLERTR</sequence>
<dbReference type="InterPro" id="IPR001119">
    <property type="entry name" value="SLH_dom"/>
</dbReference>
<protein>
    <submittedName>
        <fullName evidence="4">Amylopullulanase domain protein, putative</fullName>
    </submittedName>
</protein>
<dbReference type="PANTHER" id="PTHR43308:SF5">
    <property type="entry name" value="S-LAYER PROTEIN _ PEPTIDOGLYCAN ENDO-BETA-N-ACETYLGLUCOSAMINIDASE"/>
    <property type="match status" value="1"/>
</dbReference>
<dbReference type="Pfam" id="PF00395">
    <property type="entry name" value="SLH"/>
    <property type="match status" value="3"/>
</dbReference>
<feature type="domain" description="SLH" evidence="3">
    <location>
        <begin position="637"/>
        <end position="700"/>
    </location>
</feature>
<accession>A0A5Q2N1L2</accession>
<feature type="domain" description="SLH" evidence="3">
    <location>
        <begin position="762"/>
        <end position="819"/>
    </location>
</feature>
<gene>
    <name evidence="4" type="ORF">FTV88_1030</name>
</gene>
<dbReference type="PANTHER" id="PTHR43308">
    <property type="entry name" value="OUTER MEMBRANE PROTEIN ALPHA-RELATED"/>
    <property type="match status" value="1"/>
</dbReference>
<dbReference type="PROSITE" id="PS51272">
    <property type="entry name" value="SLH"/>
    <property type="match status" value="3"/>
</dbReference>
<evidence type="ECO:0000313" key="4">
    <source>
        <dbReference type="EMBL" id="QGG47182.1"/>
    </source>
</evidence>
<name>A0A5Q2N1L2_9FIRM</name>
<dbReference type="OrthoDB" id="467434at2"/>
<evidence type="ECO:0000313" key="5">
    <source>
        <dbReference type="Proteomes" id="UP000366051"/>
    </source>
</evidence>